<proteinExistence type="inferred from homology"/>
<dbReference type="CDD" id="cd16926">
    <property type="entry name" value="HATPase_MutL-MLH-PMS-like"/>
    <property type="match status" value="1"/>
</dbReference>
<dbReference type="InterPro" id="IPR013507">
    <property type="entry name" value="DNA_mismatch_S5_2-like"/>
</dbReference>
<dbReference type="RefSeq" id="WP_282023711.1">
    <property type="nucleotide sequence ID" value="NZ_CAMXCH010000002.1"/>
</dbReference>
<dbReference type="InterPro" id="IPR020568">
    <property type="entry name" value="Ribosomal_Su5_D2-typ_SF"/>
</dbReference>
<dbReference type="NCBIfam" id="TIGR00585">
    <property type="entry name" value="mutl"/>
    <property type="match status" value="1"/>
</dbReference>
<gene>
    <name evidence="5" type="primary">mutL</name>
    <name evidence="8" type="ORF">R83534S58_LOCUS1075</name>
</gene>
<evidence type="ECO:0000259" key="7">
    <source>
        <dbReference type="SMART" id="SM01340"/>
    </source>
</evidence>
<dbReference type="InterPro" id="IPR038973">
    <property type="entry name" value="MutL/Mlh/Pms-like"/>
</dbReference>
<dbReference type="InterPro" id="IPR042120">
    <property type="entry name" value="MutL_C_dimsub"/>
</dbReference>
<dbReference type="SUPFAM" id="SSF54211">
    <property type="entry name" value="Ribosomal protein S5 domain 2-like"/>
    <property type="match status" value="1"/>
</dbReference>
<feature type="domain" description="MutL C-terminal dimerisation" evidence="6">
    <location>
        <begin position="434"/>
        <end position="583"/>
    </location>
</feature>
<dbReference type="SUPFAM" id="SSF118116">
    <property type="entry name" value="DNA mismatch repair protein MutL"/>
    <property type="match status" value="1"/>
</dbReference>
<dbReference type="Pfam" id="PF13589">
    <property type="entry name" value="HATPase_c_3"/>
    <property type="match status" value="1"/>
</dbReference>
<protein>
    <recommendedName>
        <fullName evidence="2 5">DNA mismatch repair protein MutL</fullName>
    </recommendedName>
</protein>
<evidence type="ECO:0000313" key="8">
    <source>
        <dbReference type="EMBL" id="CAI3940170.1"/>
    </source>
</evidence>
<evidence type="ECO:0000256" key="5">
    <source>
        <dbReference type="HAMAP-Rule" id="MF_00149"/>
    </source>
</evidence>
<keyword evidence="3 5" id="KW-0227">DNA damage</keyword>
<dbReference type="SUPFAM" id="SSF55874">
    <property type="entry name" value="ATPase domain of HSP90 chaperone/DNA topoisomerase II/histidine kinase"/>
    <property type="match status" value="1"/>
</dbReference>
<dbReference type="CDD" id="cd00782">
    <property type="entry name" value="MutL_Trans"/>
    <property type="match status" value="1"/>
</dbReference>
<comment type="function">
    <text evidence="5">This protein is involved in the repair of mismatches in DNA. It is required for dam-dependent methyl-directed DNA mismatch repair. May act as a 'molecular matchmaker', a protein that promotes the formation of a stable complex between two or more DNA-binding proteins in an ATP-dependent manner without itself being part of a final effector complex.</text>
</comment>
<dbReference type="EMBL" id="CAMXCH010000002">
    <property type="protein sequence ID" value="CAI3940170.1"/>
    <property type="molecule type" value="Genomic_DNA"/>
</dbReference>
<dbReference type="HAMAP" id="MF_00149">
    <property type="entry name" value="DNA_mis_repair"/>
    <property type="match status" value="1"/>
</dbReference>
<dbReference type="Gene3D" id="3.30.565.10">
    <property type="entry name" value="Histidine kinase-like ATPase, C-terminal domain"/>
    <property type="match status" value="1"/>
</dbReference>
<evidence type="ECO:0000259" key="6">
    <source>
        <dbReference type="SMART" id="SM00853"/>
    </source>
</evidence>
<name>A0ABM9HNX8_9PROT</name>
<keyword evidence="4 5" id="KW-0234">DNA repair</keyword>
<organism evidence="8 9">
    <name type="scientific">Commensalibacter papalotli</name>
    <name type="common">ex Botero et al. 2024</name>
    <dbReference type="NCBI Taxonomy" id="2972766"/>
    <lineage>
        <taxon>Bacteria</taxon>
        <taxon>Pseudomonadati</taxon>
        <taxon>Pseudomonadota</taxon>
        <taxon>Alphaproteobacteria</taxon>
        <taxon>Acetobacterales</taxon>
        <taxon>Acetobacteraceae</taxon>
    </lineage>
</organism>
<dbReference type="SMART" id="SM00853">
    <property type="entry name" value="MutL_C"/>
    <property type="match status" value="1"/>
</dbReference>
<dbReference type="NCBIfam" id="NF000953">
    <property type="entry name" value="PRK00095.2-4"/>
    <property type="match status" value="1"/>
</dbReference>
<dbReference type="Gene3D" id="3.30.1370.100">
    <property type="entry name" value="MutL, C-terminal domain, regulatory subdomain"/>
    <property type="match status" value="1"/>
</dbReference>
<dbReference type="Pfam" id="PF01119">
    <property type="entry name" value="DNA_mis_repair"/>
    <property type="match status" value="1"/>
</dbReference>
<dbReference type="Pfam" id="PF08676">
    <property type="entry name" value="MutL_C"/>
    <property type="match status" value="1"/>
</dbReference>
<evidence type="ECO:0000313" key="9">
    <source>
        <dbReference type="Proteomes" id="UP001154272"/>
    </source>
</evidence>
<evidence type="ECO:0000256" key="4">
    <source>
        <dbReference type="ARBA" id="ARBA00023204"/>
    </source>
</evidence>
<dbReference type="SMART" id="SM01340">
    <property type="entry name" value="DNA_mis_repair"/>
    <property type="match status" value="1"/>
</dbReference>
<dbReference type="PROSITE" id="PS00058">
    <property type="entry name" value="DNA_MISMATCH_REPAIR_1"/>
    <property type="match status" value="1"/>
</dbReference>
<dbReference type="InterPro" id="IPR036890">
    <property type="entry name" value="HATPase_C_sf"/>
</dbReference>
<evidence type="ECO:0000256" key="1">
    <source>
        <dbReference type="ARBA" id="ARBA00006082"/>
    </source>
</evidence>
<comment type="similarity">
    <text evidence="1 5">Belongs to the DNA mismatch repair MutL/HexB family.</text>
</comment>
<feature type="domain" description="DNA mismatch repair protein S5" evidence="7">
    <location>
        <begin position="222"/>
        <end position="340"/>
    </location>
</feature>
<dbReference type="InterPro" id="IPR014762">
    <property type="entry name" value="DNA_mismatch_repair_CS"/>
</dbReference>
<keyword evidence="9" id="KW-1185">Reference proteome</keyword>
<evidence type="ECO:0000256" key="3">
    <source>
        <dbReference type="ARBA" id="ARBA00022763"/>
    </source>
</evidence>
<dbReference type="InterPro" id="IPR037198">
    <property type="entry name" value="MutL_C_sf"/>
</dbReference>
<dbReference type="InterPro" id="IPR014790">
    <property type="entry name" value="MutL_C"/>
</dbReference>
<sequence length="626" mass="69689">MFREDTIKENSSSPKQNKIRQLSEHTINLIAAGEVIERPAAVVKELVENALDSGANRIVIHLINGGIDRIQVMDNGCGMSSDDLSLAIERHCTSKIIEEDLVQIKTLGFRGEALPSIGAAARLKIISRTMDASQAWQIHVEGGKTKAVSPAAGQCGTQVIVEDLFFATPARRKFLKTPRVEFSRCEAMIQRLAVARPEVAFCLIRDDKTIFDLPIQTRKERILSILTDIREEELIFIDFQREELHLTGFIGASSVNRSTTNGQIMVVNDRPVVDPVMQTAIRVGYRDVLEKGRHPVVALFLTVPMDQLDVNVHPAKTELRFSDDAAVRALLIGSIQKSLAMGAGNSGVHPESLQVVPRQYQQKASNIQYPSVTQRLFSEPNDLSVIQTIKSQENYTFLNEGALSVRDVDSALVQFSKSNGVSNHSEINLPLGTAIAQIFKTYILAVTTEDEFVMVDQHAAHERLTHEALRKQYLEQGIRSQPLLLPEVVDLTDSQIQCLLEFKENLEGLGIELESFGGKSILVRALPQLLGPISAKELLTDLVEELEADEQANPNEADSLHLRLDAIISRMACHHSVRAGRMLNTDEMNALLRQMEETPRAGTCSHGRPTWLKWSKKDIEKLFHRS</sequence>
<dbReference type="InterPro" id="IPR020667">
    <property type="entry name" value="DNA_mismatch_repair_MutL"/>
</dbReference>
<dbReference type="InterPro" id="IPR002099">
    <property type="entry name" value="MutL/Mlh/PMS"/>
</dbReference>
<accession>A0ABM9HNX8</accession>
<evidence type="ECO:0000256" key="2">
    <source>
        <dbReference type="ARBA" id="ARBA00021975"/>
    </source>
</evidence>
<dbReference type="InterPro" id="IPR014721">
    <property type="entry name" value="Ribsml_uS5_D2-typ_fold_subgr"/>
</dbReference>
<dbReference type="Proteomes" id="UP001154272">
    <property type="component" value="Unassembled WGS sequence"/>
</dbReference>
<dbReference type="Gene3D" id="3.30.1540.20">
    <property type="entry name" value="MutL, C-terminal domain, dimerisation subdomain"/>
    <property type="match status" value="1"/>
</dbReference>
<dbReference type="Gene3D" id="3.30.230.10">
    <property type="match status" value="1"/>
</dbReference>
<dbReference type="PANTHER" id="PTHR10073">
    <property type="entry name" value="DNA MISMATCH REPAIR PROTEIN MLH, PMS, MUTL"/>
    <property type="match status" value="1"/>
</dbReference>
<reference evidence="8" key="1">
    <citation type="submission" date="2022-10" db="EMBL/GenBank/DDBJ databases">
        <authorList>
            <person name="Botero Cardona J."/>
        </authorList>
    </citation>
    <scope>NUCLEOTIDE SEQUENCE</scope>
    <source>
        <strain evidence="8">R-83534</strain>
    </source>
</reference>
<comment type="caution">
    <text evidence="8">The sequence shown here is derived from an EMBL/GenBank/DDBJ whole genome shotgun (WGS) entry which is preliminary data.</text>
</comment>
<dbReference type="InterPro" id="IPR042121">
    <property type="entry name" value="MutL_C_regsub"/>
</dbReference>
<dbReference type="PANTHER" id="PTHR10073:SF12">
    <property type="entry name" value="DNA MISMATCH REPAIR PROTEIN MLH1"/>
    <property type="match status" value="1"/>
</dbReference>